<reference evidence="2" key="1">
    <citation type="journal article" date="2023" name="Hortic. Res.">
        <title>A chromosome-level phased genome enabling allele-level studies in sweet orange: a case study on citrus Huanglongbing tolerance.</title>
        <authorList>
            <person name="Wu B."/>
            <person name="Yu Q."/>
            <person name="Deng Z."/>
            <person name="Duan Y."/>
            <person name="Luo F."/>
            <person name="Gmitter F. Jr."/>
        </authorList>
    </citation>
    <scope>NUCLEOTIDE SEQUENCE [LARGE SCALE GENOMIC DNA]</scope>
    <source>
        <strain evidence="2">cv. Valencia</strain>
    </source>
</reference>
<dbReference type="Proteomes" id="UP000829398">
    <property type="component" value="Chromosome 2"/>
</dbReference>
<evidence type="ECO:0000313" key="2">
    <source>
        <dbReference type="Proteomes" id="UP000829398"/>
    </source>
</evidence>
<sequence length="857" mass="99576">MDYRKLNKATRKDHFPLPFIDRMLDRLTGKQYYCFLYGYSGYNKIAIAPEDQEKTTFTCPYGTFAFRRMPFGLCNALATFHRCMMFIFSNMVEQTLEVFMDDFSVFGETYNDCLHNLEAVLKRYDMTSLVLNWEKCHFMVQEGIVLGHKISKDGIEVDKAKIEVIDKLPPPTSVKGIRSFLGHAGFYRRFIKDFSKVAKPLCSLLEHDKPFHFDKECHQAFGELKKTLITAPVIISPDWTLPFELMCDANDHFVGAVLGQRRDNVFHSICYASKTLTQTQINYTPTEKELLAVVFAFDKFRAYLVGTRVTVYTDHAAIKYLISNKDAKPRLIRWILLLQEFDLEIKDRKGTENQVADHLSRLEADRSTLTRKDITEMFPDEQLLVVQQAQMLPQSESPWYADFSNYLVSGLLPPKLKFQEKKKFLHNVRSYQWDDPHLYKLCPDQVIRRCAAEGEIPHILESCHAVVYGGHFGGHGTAAKVLQSDFMGPFPLSFGNLYILVAVDYVSKWVEATALPTNDAKTVAEVSNREIKKILEKVVNPTRKDWSLHLYDSLWAYRTAYKTPLGMSPYRIVYGKACHLPLELEHKAHWALKKLNWDIQAVAEQRKLQLCELDELRLFSYENARIYKERTKHWHDKHIQHSQLSPGQLVLLHNTRLRLFLGKLKSRWSGPFKLLKVYPHGVVDLLDEQTGQEFKEQQPPFVTVTTMPRYKKTASRLKDPSRFQSYHAEEKYEEFIEPRRILEEKGFQFPNQLTGIVQTIHNVVAKRGWLEFCNHPRDHVLPIVKEFYANLQEGVCHRQARKCTIRNTPYDKMPNPSEVVDDKVYLAIDYPDYAGVSDSTVMCNVYDLSFLCGMLRR</sequence>
<keyword evidence="2" id="KW-1185">Reference proteome</keyword>
<gene>
    <name evidence="1" type="ORF">KPL71_004172</name>
</gene>
<dbReference type="EMBL" id="CM039171">
    <property type="protein sequence ID" value="KAH9792560.1"/>
    <property type="molecule type" value="Genomic_DNA"/>
</dbReference>
<proteinExistence type="predicted"/>
<name>A0ACB8N4L4_CITSI</name>
<comment type="caution">
    <text evidence="1">The sequence shown here is derived from an EMBL/GenBank/DDBJ whole genome shotgun (WGS) entry which is preliminary data.</text>
</comment>
<evidence type="ECO:0000313" key="1">
    <source>
        <dbReference type="EMBL" id="KAH9792560.1"/>
    </source>
</evidence>
<organism evidence="1 2">
    <name type="scientific">Citrus sinensis</name>
    <name type="common">Sweet orange</name>
    <name type="synonym">Citrus aurantium var. sinensis</name>
    <dbReference type="NCBI Taxonomy" id="2711"/>
    <lineage>
        <taxon>Eukaryota</taxon>
        <taxon>Viridiplantae</taxon>
        <taxon>Streptophyta</taxon>
        <taxon>Embryophyta</taxon>
        <taxon>Tracheophyta</taxon>
        <taxon>Spermatophyta</taxon>
        <taxon>Magnoliopsida</taxon>
        <taxon>eudicotyledons</taxon>
        <taxon>Gunneridae</taxon>
        <taxon>Pentapetalae</taxon>
        <taxon>rosids</taxon>
        <taxon>malvids</taxon>
        <taxon>Sapindales</taxon>
        <taxon>Rutaceae</taxon>
        <taxon>Aurantioideae</taxon>
        <taxon>Citrus</taxon>
    </lineage>
</organism>
<protein>
    <submittedName>
        <fullName evidence="1">Uncharacterized protein</fullName>
    </submittedName>
</protein>
<accession>A0ACB8N4L4</accession>